<accession>A0A5N6JEL8</accession>
<evidence type="ECO:0000313" key="2">
    <source>
        <dbReference type="Proteomes" id="UP000326289"/>
    </source>
</evidence>
<protein>
    <submittedName>
        <fullName evidence="1">Uncharacterized protein</fullName>
    </submittedName>
</protein>
<dbReference type="EMBL" id="ML732772">
    <property type="protein sequence ID" value="KAB8277311.1"/>
    <property type="molecule type" value="Genomic_DNA"/>
</dbReference>
<proteinExistence type="predicted"/>
<gene>
    <name evidence="1" type="ORF">BDV30DRAFT_192260</name>
</gene>
<dbReference type="Proteomes" id="UP000326289">
    <property type="component" value="Unassembled WGS sequence"/>
</dbReference>
<sequence>MVLSTLAFPAVSLGGPECNRNKFYIPQETALSHSVHETIIHVSSIVDRHRVQSLHVVPQPTGAHGFNPEEVILCWPDCSVGGTTKCLRYFGRAATRLTYYTLKDIPPCINP</sequence>
<reference evidence="1 2" key="1">
    <citation type="submission" date="2019-04" db="EMBL/GenBank/DDBJ databases">
        <title>Fungal friends and foes A comparative genomics study of 23 Aspergillus species from section Flavi.</title>
        <authorList>
            <consortium name="DOE Joint Genome Institute"/>
            <person name="Kjaerbolling I."/>
            <person name="Vesth T.C."/>
            <person name="Frisvad J.C."/>
            <person name="Nybo J.L."/>
            <person name="Theobald S."/>
            <person name="Kildgaard S."/>
            <person name="Petersen T.I."/>
            <person name="Kuo A."/>
            <person name="Sato A."/>
            <person name="Lyhne E.K."/>
            <person name="Kogle M.E."/>
            <person name="Wiebenga A."/>
            <person name="Kun R.S."/>
            <person name="Lubbers R.J."/>
            <person name="Makela M.R."/>
            <person name="Barry K."/>
            <person name="Chovatia M."/>
            <person name="Clum A."/>
            <person name="Daum C."/>
            <person name="Haridas S."/>
            <person name="He G."/>
            <person name="LaButti K."/>
            <person name="Lipzen A."/>
            <person name="Mondo S."/>
            <person name="Pangilinan J."/>
            <person name="Riley R."/>
            <person name="Salamov A."/>
            <person name="Simmons B.A."/>
            <person name="Magnuson J.K."/>
            <person name="Henrissat B."/>
            <person name="Mortensen U.H."/>
            <person name="Larsen T.O."/>
            <person name="De vries R.P."/>
            <person name="Grigoriev I.V."/>
            <person name="Machida M."/>
            <person name="Baker S.E."/>
            <person name="Andersen M.R."/>
        </authorList>
    </citation>
    <scope>NUCLEOTIDE SEQUENCE [LARGE SCALE GENOMIC DNA]</scope>
    <source>
        <strain evidence="1 2">CBS 117635</strain>
    </source>
</reference>
<evidence type="ECO:0000313" key="1">
    <source>
        <dbReference type="EMBL" id="KAB8277311.1"/>
    </source>
</evidence>
<organism evidence="1 2">
    <name type="scientific">Aspergillus minisclerotigenes</name>
    <dbReference type="NCBI Taxonomy" id="656917"/>
    <lineage>
        <taxon>Eukaryota</taxon>
        <taxon>Fungi</taxon>
        <taxon>Dikarya</taxon>
        <taxon>Ascomycota</taxon>
        <taxon>Pezizomycotina</taxon>
        <taxon>Eurotiomycetes</taxon>
        <taxon>Eurotiomycetidae</taxon>
        <taxon>Eurotiales</taxon>
        <taxon>Aspergillaceae</taxon>
        <taxon>Aspergillus</taxon>
        <taxon>Aspergillus subgen. Circumdati</taxon>
    </lineage>
</organism>
<keyword evidence="2" id="KW-1185">Reference proteome</keyword>
<name>A0A5N6JEL8_9EURO</name>
<dbReference type="AlphaFoldDB" id="A0A5N6JEL8"/>